<keyword evidence="3" id="KW-0969">Cilium</keyword>
<dbReference type="Gene3D" id="3.40.50.300">
    <property type="entry name" value="P-loop containing nucleotide triphosphate hydrolases"/>
    <property type="match status" value="1"/>
</dbReference>
<dbReference type="InterPro" id="IPR033756">
    <property type="entry name" value="YlxH/NBP35"/>
</dbReference>
<dbReference type="SUPFAM" id="SSF52540">
    <property type="entry name" value="P-loop containing nucleoside triphosphate hydrolases"/>
    <property type="match status" value="1"/>
</dbReference>
<dbReference type="AlphaFoldDB" id="C6BSH7"/>
<dbReference type="KEGG" id="dsa:Desal_1591"/>
<dbReference type="HOGENOM" id="CLU_037612_0_0_7"/>
<proteinExistence type="predicted"/>
<dbReference type="InterPro" id="IPR025501">
    <property type="entry name" value="MinD_FleN"/>
</dbReference>
<organism evidence="3 4">
    <name type="scientific">Maridesulfovibrio salexigens (strain ATCC 14822 / DSM 2638 / NCIMB 8403 / VKM B-1763)</name>
    <name type="common">Desulfovibrio salexigens</name>
    <dbReference type="NCBI Taxonomy" id="526222"/>
    <lineage>
        <taxon>Bacteria</taxon>
        <taxon>Pseudomonadati</taxon>
        <taxon>Thermodesulfobacteriota</taxon>
        <taxon>Desulfovibrionia</taxon>
        <taxon>Desulfovibrionales</taxon>
        <taxon>Desulfovibrionaceae</taxon>
        <taxon>Maridesulfovibrio</taxon>
    </lineage>
</organism>
<dbReference type="GO" id="GO:0005829">
    <property type="term" value="C:cytosol"/>
    <property type="evidence" value="ECO:0007669"/>
    <property type="project" value="TreeGrafter"/>
</dbReference>
<dbReference type="GO" id="GO:0009898">
    <property type="term" value="C:cytoplasmic side of plasma membrane"/>
    <property type="evidence" value="ECO:0007669"/>
    <property type="project" value="TreeGrafter"/>
</dbReference>
<keyword evidence="1" id="KW-0547">Nucleotide-binding</keyword>
<dbReference type="PANTHER" id="PTHR43384:SF4">
    <property type="entry name" value="CELLULOSE BIOSYNTHESIS PROTEIN BCSQ-RELATED"/>
    <property type="match status" value="1"/>
</dbReference>
<evidence type="ECO:0000313" key="3">
    <source>
        <dbReference type="EMBL" id="ACS79653.1"/>
    </source>
</evidence>
<dbReference type="PANTHER" id="PTHR43384">
    <property type="entry name" value="SEPTUM SITE-DETERMINING PROTEIN MIND HOMOLOG, CHLOROPLASTIC-RELATED"/>
    <property type="match status" value="1"/>
</dbReference>
<keyword evidence="3" id="KW-0282">Flagellum</keyword>
<dbReference type="CDD" id="cd02038">
    <property type="entry name" value="FlhG-like"/>
    <property type="match status" value="1"/>
</dbReference>
<dbReference type="Pfam" id="PF10609">
    <property type="entry name" value="ParA"/>
    <property type="match status" value="1"/>
</dbReference>
<sequence>MINANKTLSLAIMSGKGGVGKTNLSLNLSYALNTGGNSLLLMDCDLGLANLDVLLGISPESNMQDLLTSGAKPSDIVIPIEQGKKFDILPAASGVPELVEMDEDMQDLLFSKITELVGGYQYLVLDLGAGINGTVLSFAAMTQMRIVVITPEPTSLTDSYALIKVLHSQHNVSDFNIVVNQATNEKEARETFNRLNMACEKFLNIKLKNMGYVRYDPAVTEAVRRQIPFIKYAPKSEASRDILNIAVKIQKIRMENMGRLSERPVMKKFPTLDD</sequence>
<dbReference type="InterPro" id="IPR050625">
    <property type="entry name" value="ParA/MinD_ATPase"/>
</dbReference>
<keyword evidence="2" id="KW-0067">ATP-binding</keyword>
<dbReference type="RefSeq" id="WP_015851471.1">
    <property type="nucleotide sequence ID" value="NC_012881.1"/>
</dbReference>
<dbReference type="InterPro" id="IPR033875">
    <property type="entry name" value="FlhG"/>
</dbReference>
<dbReference type="InterPro" id="IPR027417">
    <property type="entry name" value="P-loop_NTPase"/>
</dbReference>
<dbReference type="EMBL" id="CP001649">
    <property type="protein sequence ID" value="ACS79653.1"/>
    <property type="molecule type" value="Genomic_DNA"/>
</dbReference>
<name>C6BSH7_MARSD</name>
<accession>C6BSH7</accession>
<dbReference type="PIRSF" id="PIRSF003092">
    <property type="entry name" value="MinD"/>
    <property type="match status" value="1"/>
</dbReference>
<dbReference type="eggNOG" id="COG0455">
    <property type="taxonomic scope" value="Bacteria"/>
</dbReference>
<protein>
    <submittedName>
        <fullName evidence="3">Flagellar synthesis regulator FleN, putative</fullName>
    </submittedName>
</protein>
<dbReference type="OrthoDB" id="9773088at2"/>
<reference evidence="3 4" key="1">
    <citation type="submission" date="2009-06" db="EMBL/GenBank/DDBJ databases">
        <title>Complete sequence of Desulfovibrio salexigens DSM 2638.</title>
        <authorList>
            <consortium name="US DOE Joint Genome Institute"/>
            <person name="Lucas S."/>
            <person name="Copeland A."/>
            <person name="Lapidus A."/>
            <person name="Glavina del Rio T."/>
            <person name="Tice H."/>
            <person name="Bruce D."/>
            <person name="Goodwin L."/>
            <person name="Pitluck S."/>
            <person name="Munk A.C."/>
            <person name="Brettin T."/>
            <person name="Detter J.C."/>
            <person name="Han C."/>
            <person name="Tapia R."/>
            <person name="Larimer F."/>
            <person name="Land M."/>
            <person name="Hauser L."/>
            <person name="Kyrpides N."/>
            <person name="Anderson I."/>
            <person name="Wall J.D."/>
            <person name="Arkin A.P."/>
            <person name="Dehal P."/>
            <person name="Chivian D."/>
            <person name="Giles B."/>
            <person name="Hazen T.C."/>
        </authorList>
    </citation>
    <scope>NUCLEOTIDE SEQUENCE [LARGE SCALE GENOMIC DNA]</scope>
    <source>
        <strain evidence="4">ATCC 14822 / DSM 2638 / NCIMB 8403 / VKM B-1763</strain>
    </source>
</reference>
<dbReference type="GO" id="GO:0016887">
    <property type="term" value="F:ATP hydrolysis activity"/>
    <property type="evidence" value="ECO:0007669"/>
    <property type="project" value="TreeGrafter"/>
</dbReference>
<evidence type="ECO:0000256" key="2">
    <source>
        <dbReference type="ARBA" id="ARBA00022840"/>
    </source>
</evidence>
<keyword evidence="4" id="KW-1185">Reference proteome</keyword>
<gene>
    <name evidence="3" type="ordered locus">Desal_1591</name>
</gene>
<dbReference type="Proteomes" id="UP000002601">
    <property type="component" value="Chromosome"/>
</dbReference>
<evidence type="ECO:0000256" key="1">
    <source>
        <dbReference type="ARBA" id="ARBA00022741"/>
    </source>
</evidence>
<evidence type="ECO:0000313" key="4">
    <source>
        <dbReference type="Proteomes" id="UP000002601"/>
    </source>
</evidence>
<dbReference type="STRING" id="526222.Desal_1591"/>
<dbReference type="GO" id="GO:0005524">
    <property type="term" value="F:ATP binding"/>
    <property type="evidence" value="ECO:0007669"/>
    <property type="project" value="UniProtKB-KW"/>
</dbReference>
<dbReference type="GO" id="GO:0051782">
    <property type="term" value="P:negative regulation of cell division"/>
    <property type="evidence" value="ECO:0007669"/>
    <property type="project" value="TreeGrafter"/>
</dbReference>
<keyword evidence="3" id="KW-0966">Cell projection</keyword>